<dbReference type="PANTHER" id="PTHR13131">
    <property type="entry name" value="CYSTINOSIN"/>
    <property type="match status" value="1"/>
</dbReference>
<keyword evidence="5 7" id="KW-1133">Transmembrane helix</keyword>
<dbReference type="InterPro" id="IPR006603">
    <property type="entry name" value="PQ-loop_rpt"/>
</dbReference>
<evidence type="ECO:0000256" key="4">
    <source>
        <dbReference type="ARBA" id="ARBA00022737"/>
    </source>
</evidence>
<feature type="transmembrane region" description="Helical" evidence="7">
    <location>
        <begin position="139"/>
        <end position="159"/>
    </location>
</feature>
<dbReference type="SMART" id="SM00679">
    <property type="entry name" value="CTNS"/>
    <property type="match status" value="2"/>
</dbReference>
<evidence type="ECO:0000313" key="8">
    <source>
        <dbReference type="EMBL" id="CAI2377511.1"/>
    </source>
</evidence>
<keyword evidence="2" id="KW-0813">Transport</keyword>
<evidence type="ECO:0000256" key="5">
    <source>
        <dbReference type="ARBA" id="ARBA00022989"/>
    </source>
</evidence>
<keyword evidence="6 7" id="KW-0472">Membrane</keyword>
<accession>A0AAD2D2A5</accession>
<protein>
    <submittedName>
        <fullName evidence="8">Uncharacterized protein</fullName>
    </submittedName>
</protein>
<feature type="transmembrane region" description="Helical" evidence="7">
    <location>
        <begin position="6"/>
        <end position="26"/>
    </location>
</feature>
<dbReference type="PROSITE" id="PS51257">
    <property type="entry name" value="PROKAR_LIPOPROTEIN"/>
    <property type="match status" value="1"/>
</dbReference>
<feature type="transmembrane region" description="Helical" evidence="7">
    <location>
        <begin position="38"/>
        <end position="59"/>
    </location>
</feature>
<gene>
    <name evidence="8" type="ORF">ECRASSUSDP1_LOCUS18897</name>
</gene>
<dbReference type="Gene3D" id="1.20.1280.290">
    <property type="match status" value="2"/>
</dbReference>
<feature type="transmembrane region" description="Helical" evidence="7">
    <location>
        <begin position="171"/>
        <end position="191"/>
    </location>
</feature>
<comment type="caution">
    <text evidence="8">The sequence shown here is derived from an EMBL/GenBank/DDBJ whole genome shotgun (WGS) entry which is preliminary data.</text>
</comment>
<dbReference type="GO" id="GO:0005774">
    <property type="term" value="C:vacuolar membrane"/>
    <property type="evidence" value="ECO:0007669"/>
    <property type="project" value="TreeGrafter"/>
</dbReference>
<keyword evidence="4" id="KW-0677">Repeat</keyword>
<evidence type="ECO:0000256" key="3">
    <source>
        <dbReference type="ARBA" id="ARBA00022692"/>
    </source>
</evidence>
<sequence length="264" mass="30624">MVIEILRAISYIFGWFYVALWGFSCYPQAILNYQLKSVAGFSIDFGIMHMTGFLLYSIYCFGGFTYAYMGTGDIQLVDLFFPTHCFLISSVNLSQIWIYKRGSQTSFDKRMVILVTIIWIMTALWFILEAVVGVRFPNIINTFLLVGYFKTIITFAKYLPQVSLNYRRKSTKGLSITYICLDLSGCIFAMLQQFIDLFVDKYTNPTHSHNFNYIKLLISLVSASFDILQIIQKYILYPEIKGRLIDDTKDTYRVQMSNMKPLLD</sequence>
<keyword evidence="3 7" id="KW-0812">Transmembrane</keyword>
<dbReference type="AlphaFoldDB" id="A0AAD2D2A5"/>
<evidence type="ECO:0000256" key="7">
    <source>
        <dbReference type="SAM" id="Phobius"/>
    </source>
</evidence>
<comment type="subcellular location">
    <subcellularLocation>
        <location evidence="1">Endomembrane system</location>
        <topology evidence="1">Multi-pass membrane protein</topology>
    </subcellularLocation>
</comment>
<feature type="transmembrane region" description="Helical" evidence="7">
    <location>
        <begin position="111"/>
        <end position="133"/>
    </location>
</feature>
<organism evidence="8 9">
    <name type="scientific">Euplotes crassus</name>
    <dbReference type="NCBI Taxonomy" id="5936"/>
    <lineage>
        <taxon>Eukaryota</taxon>
        <taxon>Sar</taxon>
        <taxon>Alveolata</taxon>
        <taxon>Ciliophora</taxon>
        <taxon>Intramacronucleata</taxon>
        <taxon>Spirotrichea</taxon>
        <taxon>Hypotrichia</taxon>
        <taxon>Euplotida</taxon>
        <taxon>Euplotidae</taxon>
        <taxon>Moneuplotes</taxon>
    </lineage>
</organism>
<reference evidence="8" key="1">
    <citation type="submission" date="2023-07" db="EMBL/GenBank/DDBJ databases">
        <authorList>
            <consortium name="AG Swart"/>
            <person name="Singh M."/>
            <person name="Singh A."/>
            <person name="Seah K."/>
            <person name="Emmerich C."/>
        </authorList>
    </citation>
    <scope>NUCLEOTIDE SEQUENCE</scope>
    <source>
        <strain evidence="8">DP1</strain>
    </source>
</reference>
<dbReference type="InterPro" id="IPR005282">
    <property type="entry name" value="LC_transporter"/>
</dbReference>
<keyword evidence="9" id="KW-1185">Reference proteome</keyword>
<dbReference type="Pfam" id="PF04193">
    <property type="entry name" value="PQ-loop"/>
    <property type="match status" value="2"/>
</dbReference>
<name>A0AAD2D2A5_EUPCR</name>
<dbReference type="GO" id="GO:0015184">
    <property type="term" value="F:L-cystine transmembrane transporter activity"/>
    <property type="evidence" value="ECO:0007669"/>
    <property type="project" value="TreeGrafter"/>
</dbReference>
<proteinExistence type="predicted"/>
<dbReference type="EMBL" id="CAMPGE010019157">
    <property type="protein sequence ID" value="CAI2377511.1"/>
    <property type="molecule type" value="Genomic_DNA"/>
</dbReference>
<dbReference type="PANTHER" id="PTHR13131:SF5">
    <property type="entry name" value="CYSTINOSIN"/>
    <property type="match status" value="1"/>
</dbReference>
<evidence type="ECO:0000313" key="9">
    <source>
        <dbReference type="Proteomes" id="UP001295684"/>
    </source>
</evidence>
<evidence type="ECO:0000256" key="2">
    <source>
        <dbReference type="ARBA" id="ARBA00022448"/>
    </source>
</evidence>
<evidence type="ECO:0000256" key="1">
    <source>
        <dbReference type="ARBA" id="ARBA00004127"/>
    </source>
</evidence>
<dbReference type="Proteomes" id="UP001295684">
    <property type="component" value="Unassembled WGS sequence"/>
</dbReference>
<dbReference type="GO" id="GO:0012505">
    <property type="term" value="C:endomembrane system"/>
    <property type="evidence" value="ECO:0007669"/>
    <property type="project" value="UniProtKB-SubCell"/>
</dbReference>
<evidence type="ECO:0000256" key="6">
    <source>
        <dbReference type="ARBA" id="ARBA00023136"/>
    </source>
</evidence>